<protein>
    <recommendedName>
        <fullName evidence="5">WD40 repeat protein</fullName>
    </recommendedName>
</protein>
<dbReference type="Gene3D" id="2.120.10.30">
    <property type="entry name" value="TolB, C-terminal domain"/>
    <property type="match status" value="1"/>
</dbReference>
<name>A0A316TRD4_9BACT</name>
<dbReference type="Proteomes" id="UP000245533">
    <property type="component" value="Unassembled WGS sequence"/>
</dbReference>
<dbReference type="OrthoDB" id="9799878at2"/>
<dbReference type="PANTHER" id="PTHR36842">
    <property type="entry name" value="PROTEIN TOLB HOMOLOG"/>
    <property type="match status" value="1"/>
</dbReference>
<dbReference type="InterPro" id="IPR011042">
    <property type="entry name" value="6-blade_b-propeller_TolB-like"/>
</dbReference>
<comment type="caution">
    <text evidence="3">The sequence shown here is derived from an EMBL/GenBank/DDBJ whole genome shotgun (WGS) entry which is preliminary data.</text>
</comment>
<dbReference type="InterPro" id="IPR011659">
    <property type="entry name" value="WD40"/>
</dbReference>
<dbReference type="EMBL" id="QGGB01000005">
    <property type="protein sequence ID" value="PWN07163.1"/>
    <property type="molecule type" value="Genomic_DNA"/>
</dbReference>
<feature type="region of interest" description="Disordered" evidence="2">
    <location>
        <begin position="354"/>
        <end position="375"/>
    </location>
</feature>
<evidence type="ECO:0000313" key="4">
    <source>
        <dbReference type="Proteomes" id="UP000245533"/>
    </source>
</evidence>
<evidence type="ECO:0008006" key="5">
    <source>
        <dbReference type="Google" id="ProtNLM"/>
    </source>
</evidence>
<evidence type="ECO:0000313" key="3">
    <source>
        <dbReference type="EMBL" id="PWN07163.1"/>
    </source>
</evidence>
<reference evidence="3 4" key="1">
    <citation type="submission" date="2018-05" db="EMBL/GenBank/DDBJ databases">
        <title>Rhodohalobacter halophilus gen. nov., sp. nov., a moderately halophilic member of the family Balneolaceae.</title>
        <authorList>
            <person name="Liu Z.-W."/>
        </authorList>
    </citation>
    <scope>NUCLEOTIDE SEQUENCE [LARGE SCALE GENOMIC DNA]</scope>
    <source>
        <strain evidence="3 4">8A47</strain>
    </source>
</reference>
<proteinExistence type="inferred from homology"/>
<dbReference type="Gene3D" id="1.10.390.20">
    <property type="match status" value="1"/>
</dbReference>
<dbReference type="SUPFAM" id="SSF82171">
    <property type="entry name" value="DPP6 N-terminal domain-like"/>
    <property type="match status" value="1"/>
</dbReference>
<gene>
    <name evidence="3" type="ORF">DDZ15_06870</name>
</gene>
<accession>A0A316TRD4</accession>
<comment type="similarity">
    <text evidence="1">Belongs to the TolB family.</text>
</comment>
<dbReference type="Pfam" id="PF07676">
    <property type="entry name" value="PD40"/>
    <property type="match status" value="2"/>
</dbReference>
<dbReference type="AlphaFoldDB" id="A0A316TRD4"/>
<sequence length="1078" mass="121236">MLCGAAGEADAQTSPALLDYPQNHLPWFTIESEHFLVHYQEGSEAGAVSVLNAAEKVYDPITGLYQFEPDGKLSIVIRDREDYSNGAAFFFDNKIEIWLPALDTPFRGTHSWIENVVAHELTHMIQLGVSMKRSRHLPAIYFQWLSYENVRRPDVLYGFPNGLITLPSSATSVPAWFAEGTAQYIRQSISHDSWDSHRDMLLRTRILDGSELGLTEMAVFSSKNSLERELVYNQGYSFVKYLTETFGDRIVAEISRESSSAGLNNFHNAIENTTGIQAGNLYRDWLNRKRSEYRKQLQGMTLTEPDIVENDGFLNFYPQFSGVDGRLAYLTNRGRDFSRTALVLRDGDRLIYVDDSGDPDNEESTSTPPARHGVASPFSIDYIGNRFSFSPDGERIVYSRAEKNRFGEQYQDLYLFNIENESTRQITFDQRIQDPVWHPEGNRIAAVKQSAGTQNLVLLNTDGSEIRTLTRYSDFETVYTPVWHPDGSTIYFSAADEGSKNLFRIREPFDRAEPVLVNEEIDIRDPWVDADGEYLYFSADINGIFNIYRLNLADATSEQLTNVPGGAFMPHVYNNTLYFSGYRSNGYNISSLPLRNSVPADTDDLLPRVRTGQKLFTASNRAATDEPTAVPVIDKRPYEQTTTGLSVFPVVRFDNYTKLKGSNRTLLTEGEFGRLGENLARDIKLGVYLSSRDVTERLSLFAGALIGPGSIPADGVSGFFSPNRINNLDRDLFLIAEHRGLPFIRRSWSPTISLELYNLKRNVRDGLLIEEFPCTSCLPAERGIDIRYSVWEASLWFKSKLNRWSVAELGVTYSPYSVQTDGFFSNEFNEFIPGSTSEYFRATTYTASYTASLFEPYRHSDIAPKGLGGTVAYRLQPGNLLSNFELDDGILSPVYEKTVNQSVELKGRYGFGISGLTTALIQGRAFTYLNSPSDFFYLDYTGGLAGMRSYPYFAIGGQTTAFLTGSLIFPLRTGIFAQAGANTIDKVFLRLFAESGNGWGGPLNIGNRLKSGAGGELRVAFNRNYIFPMKLFINGSYGFDRFEIEFPSEFISTDTGNRSQYGGEFLFYIGLTFDFDSL</sequence>
<evidence type="ECO:0000256" key="2">
    <source>
        <dbReference type="SAM" id="MobiDB-lite"/>
    </source>
</evidence>
<keyword evidence="4" id="KW-1185">Reference proteome</keyword>
<dbReference type="PANTHER" id="PTHR36842:SF1">
    <property type="entry name" value="PROTEIN TOLB"/>
    <property type="match status" value="1"/>
</dbReference>
<evidence type="ECO:0000256" key="1">
    <source>
        <dbReference type="ARBA" id="ARBA00009820"/>
    </source>
</evidence>
<organism evidence="3 4">
    <name type="scientific">Rhodohalobacter mucosus</name>
    <dbReference type="NCBI Taxonomy" id="2079485"/>
    <lineage>
        <taxon>Bacteria</taxon>
        <taxon>Pseudomonadati</taxon>
        <taxon>Balneolota</taxon>
        <taxon>Balneolia</taxon>
        <taxon>Balneolales</taxon>
        <taxon>Balneolaceae</taxon>
        <taxon>Rhodohalobacter</taxon>
    </lineage>
</organism>